<dbReference type="Pfam" id="PF25606">
    <property type="entry name" value="SH3b_P2"/>
    <property type="match status" value="1"/>
</dbReference>
<dbReference type="InterPro" id="IPR057958">
    <property type="entry name" value="SH3b_P2_dom"/>
</dbReference>
<organism evidence="2 3">
    <name type="scientific">Staphylococcus kloosii</name>
    <dbReference type="NCBI Taxonomy" id="29384"/>
    <lineage>
        <taxon>Bacteria</taxon>
        <taxon>Bacillati</taxon>
        <taxon>Bacillota</taxon>
        <taxon>Bacilli</taxon>
        <taxon>Bacillales</taxon>
        <taxon>Staphylococcaceae</taxon>
        <taxon>Staphylococcus</taxon>
    </lineage>
</organism>
<dbReference type="EMBL" id="DYVT01000112">
    <property type="protein sequence ID" value="HJF68554.1"/>
    <property type="molecule type" value="Genomic_DNA"/>
</dbReference>
<dbReference type="Proteomes" id="UP000706163">
    <property type="component" value="Unassembled WGS sequence"/>
</dbReference>
<dbReference type="AlphaFoldDB" id="A0A921KWF4"/>
<accession>A0A921KWF4</accession>
<reference evidence="2" key="2">
    <citation type="submission" date="2021-09" db="EMBL/GenBank/DDBJ databases">
        <authorList>
            <person name="Gilroy R."/>
        </authorList>
    </citation>
    <scope>NUCLEOTIDE SEQUENCE</scope>
    <source>
        <strain evidence="2">CHK149-3286</strain>
    </source>
</reference>
<feature type="non-terminal residue" evidence="2">
    <location>
        <position position="1"/>
    </location>
</feature>
<evidence type="ECO:0000259" key="1">
    <source>
        <dbReference type="Pfam" id="PF25606"/>
    </source>
</evidence>
<gene>
    <name evidence="2" type="ORF">K8V85_09615</name>
</gene>
<comment type="caution">
    <text evidence="2">The sequence shown here is derived from an EMBL/GenBank/DDBJ whole genome shotgun (WGS) entry which is preliminary data.</text>
</comment>
<proteinExistence type="predicted"/>
<name>A0A921KWF4_9STAP</name>
<evidence type="ECO:0000313" key="3">
    <source>
        <dbReference type="Proteomes" id="UP000706163"/>
    </source>
</evidence>
<sequence length="62" mass="7273">LNGKNDCVDIISITKKDGYWWGKFKYPTNPKAGYFYCAVARITDAKARIKYEKEMYGTVKWK</sequence>
<evidence type="ECO:0000313" key="2">
    <source>
        <dbReference type="EMBL" id="HJF68554.1"/>
    </source>
</evidence>
<reference evidence="2" key="1">
    <citation type="journal article" date="2021" name="PeerJ">
        <title>Extensive microbial diversity within the chicken gut microbiome revealed by metagenomics and culture.</title>
        <authorList>
            <person name="Gilroy R."/>
            <person name="Ravi A."/>
            <person name="Getino M."/>
            <person name="Pursley I."/>
            <person name="Horton D.L."/>
            <person name="Alikhan N.F."/>
            <person name="Baker D."/>
            <person name="Gharbi K."/>
            <person name="Hall N."/>
            <person name="Watson M."/>
            <person name="Adriaenssens E.M."/>
            <person name="Foster-Nyarko E."/>
            <person name="Jarju S."/>
            <person name="Secka A."/>
            <person name="Antonio M."/>
            <person name="Oren A."/>
            <person name="Chaudhuri R.R."/>
            <person name="La Ragione R."/>
            <person name="Hildebrand F."/>
            <person name="Pallen M.J."/>
        </authorList>
    </citation>
    <scope>NUCLEOTIDE SEQUENCE</scope>
    <source>
        <strain evidence="2">CHK149-3286</strain>
    </source>
</reference>
<protein>
    <recommendedName>
        <fullName evidence="1">SH3b-P2 domain-containing protein</fullName>
    </recommendedName>
</protein>
<feature type="domain" description="SH3b-P2" evidence="1">
    <location>
        <begin position="2"/>
        <end position="62"/>
    </location>
</feature>